<sequence>MTVQVQEKIPARAEAPPENGQWEVRAPRHAFGSPPESAPSAPISALDPALAHGVVGCVKETPADLSANPAYMRGYGE</sequence>
<organism evidence="4">
    <name type="scientific">Candidatus Kentrum eta</name>
    <dbReference type="NCBI Taxonomy" id="2126337"/>
    <lineage>
        <taxon>Bacteria</taxon>
        <taxon>Pseudomonadati</taxon>
        <taxon>Pseudomonadota</taxon>
        <taxon>Gammaproteobacteria</taxon>
        <taxon>Candidatus Kentrum</taxon>
    </lineage>
</organism>
<evidence type="ECO:0000256" key="1">
    <source>
        <dbReference type="SAM" id="MobiDB-lite"/>
    </source>
</evidence>
<evidence type="ECO:0000313" key="3">
    <source>
        <dbReference type="EMBL" id="VFJ91598.1"/>
    </source>
</evidence>
<feature type="region of interest" description="Disordered" evidence="1">
    <location>
        <begin position="1"/>
        <end position="23"/>
    </location>
</feature>
<evidence type="ECO:0000313" key="4">
    <source>
        <dbReference type="EMBL" id="VFJ98188.1"/>
    </source>
</evidence>
<protein>
    <submittedName>
        <fullName evidence="4">Uncharacterized protein</fullName>
    </submittedName>
</protein>
<proteinExistence type="predicted"/>
<reference evidence="4" key="1">
    <citation type="submission" date="2019-02" db="EMBL/GenBank/DDBJ databases">
        <authorList>
            <person name="Gruber-Vodicka R. H."/>
            <person name="Seah K. B. B."/>
        </authorList>
    </citation>
    <scope>NUCLEOTIDE SEQUENCE</scope>
    <source>
        <strain evidence="4">BECK_SA2B12</strain>
        <strain evidence="2">BECK_SA2B15</strain>
        <strain evidence="3">BECK_SA2B20</strain>
    </source>
</reference>
<gene>
    <name evidence="2" type="ORF">BECKH772A_GA0070896_1002110</name>
    <name evidence="3" type="ORF">BECKH772B_GA0070898_1001910</name>
    <name evidence="4" type="ORF">BECKH772C_GA0070978_1001910</name>
</gene>
<accession>A0A450V051</accession>
<evidence type="ECO:0000313" key="2">
    <source>
        <dbReference type="EMBL" id="VFJ90395.1"/>
    </source>
</evidence>
<dbReference type="EMBL" id="CAADFJ010000019">
    <property type="protein sequence ID" value="VFJ98188.1"/>
    <property type="molecule type" value="Genomic_DNA"/>
</dbReference>
<dbReference type="AlphaFoldDB" id="A0A450V051"/>
<dbReference type="EMBL" id="CAADFG010000021">
    <property type="protein sequence ID" value="VFJ90395.1"/>
    <property type="molecule type" value="Genomic_DNA"/>
</dbReference>
<dbReference type="EMBL" id="CAADFI010000019">
    <property type="protein sequence ID" value="VFJ91598.1"/>
    <property type="molecule type" value="Genomic_DNA"/>
</dbReference>
<name>A0A450V051_9GAMM</name>